<dbReference type="AlphaFoldDB" id="Q5L0B3"/>
<organism evidence="1 2">
    <name type="scientific">Geobacillus kaustophilus (strain HTA426)</name>
    <dbReference type="NCBI Taxonomy" id="235909"/>
    <lineage>
        <taxon>Bacteria</taxon>
        <taxon>Bacillati</taxon>
        <taxon>Bacillota</taxon>
        <taxon>Bacilli</taxon>
        <taxon>Bacillales</taxon>
        <taxon>Anoxybacillaceae</taxon>
        <taxon>Geobacillus</taxon>
        <taxon>Geobacillus thermoleovorans group</taxon>
    </lineage>
</organism>
<reference evidence="1 2" key="1">
    <citation type="journal article" date="2004" name="Nucleic Acids Res.">
        <title>Thermoadaptation trait revealed by the genome sequence of thermophilic Geobacillus kaustophilus.</title>
        <authorList>
            <person name="Takami H."/>
            <person name="Takaki Y."/>
            <person name="Chee G.J."/>
            <person name="Nishi S."/>
            <person name="Shimamura S."/>
            <person name="Suzuki H."/>
            <person name="Matsui S."/>
            <person name="Uchiyama I."/>
        </authorList>
    </citation>
    <scope>NUCLEOTIDE SEQUENCE [LARGE SCALE GENOMIC DNA]</scope>
    <source>
        <strain evidence="1 2">HTA426</strain>
    </source>
</reference>
<dbReference type="KEGG" id="gka:GK1338"/>
<dbReference type="Proteomes" id="UP000001172">
    <property type="component" value="Chromosome"/>
</dbReference>
<dbReference type="HOGENOM" id="CLU_3409404_0_0_9"/>
<accession>Q5L0B3</accession>
<proteinExistence type="predicted"/>
<dbReference type="EMBL" id="BA000043">
    <property type="protein sequence ID" value="BAD75623.1"/>
    <property type="molecule type" value="Genomic_DNA"/>
</dbReference>
<gene>
    <name evidence="1" type="ordered locus">GK1338</name>
</gene>
<evidence type="ECO:0000313" key="1">
    <source>
        <dbReference type="EMBL" id="BAD75623.1"/>
    </source>
</evidence>
<sequence length="29" mass="3375">MLSPLGLFALIGIEQRVKFFADFHGRRRV</sequence>
<keyword evidence="2" id="KW-1185">Reference proteome</keyword>
<protein>
    <submittedName>
        <fullName evidence="1">Uncharacterized protein</fullName>
    </submittedName>
</protein>
<evidence type="ECO:0000313" key="2">
    <source>
        <dbReference type="Proteomes" id="UP000001172"/>
    </source>
</evidence>
<name>Q5L0B3_GEOKA</name>